<feature type="compositionally biased region" description="Low complexity" evidence="1">
    <location>
        <begin position="318"/>
        <end position="337"/>
    </location>
</feature>
<feature type="compositionally biased region" description="Low complexity" evidence="1">
    <location>
        <begin position="126"/>
        <end position="138"/>
    </location>
</feature>
<feature type="compositionally biased region" description="Basic residues" evidence="1">
    <location>
        <begin position="156"/>
        <end position="167"/>
    </location>
</feature>
<feature type="compositionally biased region" description="Polar residues" evidence="1">
    <location>
        <begin position="256"/>
        <end position="282"/>
    </location>
</feature>
<name>A0A4U7BCG6_9PEZI</name>
<evidence type="ECO:0000313" key="3">
    <source>
        <dbReference type="Proteomes" id="UP000308133"/>
    </source>
</evidence>
<feature type="compositionally biased region" description="Low complexity" evidence="1">
    <location>
        <begin position="18"/>
        <end position="29"/>
    </location>
</feature>
<protein>
    <submittedName>
        <fullName evidence="2">Uncharacterized protein</fullName>
    </submittedName>
</protein>
<feature type="compositionally biased region" description="Low complexity" evidence="1">
    <location>
        <begin position="146"/>
        <end position="155"/>
    </location>
</feature>
<accession>A0A4U7BCG6</accession>
<feature type="compositionally biased region" description="Basic residues" evidence="1">
    <location>
        <begin position="46"/>
        <end position="55"/>
    </location>
</feature>
<dbReference type="EMBL" id="PTQR01000012">
    <property type="protein sequence ID" value="TKX26606.1"/>
    <property type="molecule type" value="Genomic_DNA"/>
</dbReference>
<gene>
    <name evidence="2" type="ORF">C1H76_1138</name>
</gene>
<evidence type="ECO:0000256" key="1">
    <source>
        <dbReference type="SAM" id="MobiDB-lite"/>
    </source>
</evidence>
<feature type="compositionally biased region" description="Basic and acidic residues" evidence="1">
    <location>
        <begin position="383"/>
        <end position="420"/>
    </location>
</feature>
<feature type="compositionally biased region" description="Basic and acidic residues" evidence="1">
    <location>
        <begin position="445"/>
        <end position="455"/>
    </location>
</feature>
<feature type="compositionally biased region" description="Basic and acidic residues" evidence="1">
    <location>
        <begin position="357"/>
        <end position="370"/>
    </location>
</feature>
<comment type="caution">
    <text evidence="2">The sequence shown here is derived from an EMBL/GenBank/DDBJ whole genome shotgun (WGS) entry which is preliminary data.</text>
</comment>
<reference evidence="2 3" key="1">
    <citation type="submission" date="2018-02" db="EMBL/GenBank/DDBJ databases">
        <title>Draft genome sequences of Elsinoe sp., causing black scab on jojoba.</title>
        <authorList>
            <person name="Stodart B."/>
            <person name="Jeffress S."/>
            <person name="Ash G."/>
            <person name="Arun Chinnappa K."/>
        </authorList>
    </citation>
    <scope>NUCLEOTIDE SEQUENCE [LARGE SCALE GENOMIC DNA]</scope>
    <source>
        <strain evidence="2 3">Hillstone_2</strain>
    </source>
</reference>
<proteinExistence type="predicted"/>
<feature type="compositionally biased region" description="Polar residues" evidence="1">
    <location>
        <begin position="62"/>
        <end position="80"/>
    </location>
</feature>
<evidence type="ECO:0000313" key="2">
    <source>
        <dbReference type="EMBL" id="TKX26606.1"/>
    </source>
</evidence>
<dbReference type="Proteomes" id="UP000308133">
    <property type="component" value="Unassembled WGS sequence"/>
</dbReference>
<organism evidence="2 3">
    <name type="scientific">Elsinoe australis</name>
    <dbReference type="NCBI Taxonomy" id="40998"/>
    <lineage>
        <taxon>Eukaryota</taxon>
        <taxon>Fungi</taxon>
        <taxon>Dikarya</taxon>
        <taxon>Ascomycota</taxon>
        <taxon>Pezizomycotina</taxon>
        <taxon>Dothideomycetes</taxon>
        <taxon>Dothideomycetidae</taxon>
        <taxon>Myriangiales</taxon>
        <taxon>Elsinoaceae</taxon>
        <taxon>Elsinoe</taxon>
    </lineage>
</organism>
<feature type="region of interest" description="Disordered" evidence="1">
    <location>
        <begin position="1"/>
        <end position="468"/>
    </location>
</feature>
<sequence length="468" mass="51394">MPSSSTSGSRRGSRSEAGRSTTSSSSRRSSFVEWFTRPSHIIETSRRRHRHRHSNVVHQDEPTSPVQGSRVESQGSTTHVTGYRTVDMRPTPPHSPNTPTSPRHPTSGTSIRPSDLDMSHPRQSTSSRVSVSSSSRHAPPSPSNPPRHSSSSHSHSSSRRSSSRHRNSSPAYRNSSPRVTPPLNHHRTSPVVHAVSARSVSPPPRAANDSPTGRPRRHPTVIVPASSRTHRAPSSPTLVSPGLSSFRRPQRDSGYISHSSPMYTPQGSDASYLSHVRTSSAQDALPRELPMRMAETRASPDSGFGSDRRGSDCPSVPSGAAGALERSARSRLSGSSRVQPIPAYAETVVDSEVGSFPRERREGRETRDATRGSVGAGRLAEVSGREGEGWLDERRERRGTGGEVRDDEVDDRRTRTREAALRYQGVVGEREWSDAQAGAYEDGEEGRRLDTDRRGNGRRRRMRDDWFS</sequence>
<dbReference type="AlphaFoldDB" id="A0A4U7BCG6"/>
<feature type="compositionally biased region" description="Low complexity" evidence="1">
    <location>
        <begin position="97"/>
        <end position="107"/>
    </location>
</feature>
<feature type="compositionally biased region" description="Low complexity" evidence="1">
    <location>
        <begin position="1"/>
        <end position="10"/>
    </location>
</feature>